<dbReference type="RefSeq" id="WP_102136604.1">
    <property type="nucleotide sequence ID" value="NZ_LN890656.1"/>
</dbReference>
<organism evidence="2 3">
    <name type="scientific">Candidatus Promineifilum breve</name>
    <dbReference type="NCBI Taxonomy" id="1806508"/>
    <lineage>
        <taxon>Bacteria</taxon>
        <taxon>Bacillati</taxon>
        <taxon>Chloroflexota</taxon>
        <taxon>Ardenticatenia</taxon>
        <taxon>Candidatus Promineifilales</taxon>
        <taxon>Candidatus Promineifilaceae</taxon>
        <taxon>Candidatus Promineifilum</taxon>
    </lineage>
</organism>
<feature type="domain" description="DUF4037" evidence="1">
    <location>
        <begin position="133"/>
        <end position="222"/>
    </location>
</feature>
<dbReference type="SUPFAM" id="SSF81301">
    <property type="entry name" value="Nucleotidyltransferase"/>
    <property type="match status" value="1"/>
</dbReference>
<dbReference type="EMBL" id="LN890656">
    <property type="protein sequence ID" value="CUS05755.1"/>
    <property type="molecule type" value="Genomic_DNA"/>
</dbReference>
<keyword evidence="3" id="KW-1185">Reference proteome</keyword>
<dbReference type="InterPro" id="IPR025117">
    <property type="entry name" value="DUF4037"/>
</dbReference>
<evidence type="ECO:0000313" key="3">
    <source>
        <dbReference type="Proteomes" id="UP000215027"/>
    </source>
</evidence>
<dbReference type="Pfam" id="PF13228">
    <property type="entry name" value="DUF4037"/>
    <property type="match status" value="1"/>
</dbReference>
<name>A0A160T938_9CHLR</name>
<dbReference type="InterPro" id="IPR043519">
    <property type="entry name" value="NT_sf"/>
</dbReference>
<dbReference type="Gene3D" id="3.30.460.10">
    <property type="entry name" value="Beta Polymerase, domain 2"/>
    <property type="match status" value="1"/>
</dbReference>
<dbReference type="Proteomes" id="UP000215027">
    <property type="component" value="Chromosome II"/>
</dbReference>
<protein>
    <recommendedName>
        <fullName evidence="1">DUF4037 domain-containing protein</fullName>
    </recommendedName>
</protein>
<evidence type="ECO:0000313" key="2">
    <source>
        <dbReference type="EMBL" id="CUS05755.1"/>
    </source>
</evidence>
<sequence length="277" mass="29349">MPDPILPPETKAFITRLTALYAEQPQVVAVALGGSAAGGVADASSDIDLEIYTSGDLPLSARQAIVDRAGGARRGDIGHVYWGGGDEWIDAATGSHVDAATFDAGWMAGQLRRVLVDHAPSLGYTTAFWHTIRNARPLHDPTGWFAALQAEAAQPYPEALRRAIIAHNRPVLRGLISSYRAQIGKAAARGDVVSLNHRLAALLASYFDILFAANRLPHPGEKRLLALAVALCPSLPEAMAADVGDALVAAGAAPDELAAVVDRLLDRLEEWLGEQGF</sequence>
<dbReference type="AlphaFoldDB" id="A0A160T938"/>
<gene>
    <name evidence="2" type="ORF">CFX0092_B0221</name>
</gene>
<accession>A0A160T938</accession>
<reference evidence="2" key="1">
    <citation type="submission" date="2016-01" db="EMBL/GenBank/DDBJ databases">
        <authorList>
            <person name="Mcilroy J.S."/>
            <person name="Karst M S."/>
            <person name="Albertsen M."/>
        </authorList>
    </citation>
    <scope>NUCLEOTIDE SEQUENCE</scope>
    <source>
        <strain evidence="2">Cfx-K</strain>
    </source>
</reference>
<dbReference type="KEGG" id="pbf:CFX0092_B0221"/>
<dbReference type="CDD" id="cd05403">
    <property type="entry name" value="NT_KNTase_like"/>
    <property type="match status" value="1"/>
</dbReference>
<evidence type="ECO:0000259" key="1">
    <source>
        <dbReference type="Pfam" id="PF13228"/>
    </source>
</evidence>
<proteinExistence type="predicted"/>
<dbReference type="OrthoDB" id="5176171at2"/>